<evidence type="ECO:0000256" key="1">
    <source>
        <dbReference type="ARBA" id="ARBA00022801"/>
    </source>
</evidence>
<dbReference type="InterPro" id="IPR023186">
    <property type="entry name" value="IUNH"/>
</dbReference>
<evidence type="ECO:0000313" key="4">
    <source>
        <dbReference type="EMBL" id="REG05398.1"/>
    </source>
</evidence>
<dbReference type="AlphaFoldDB" id="A0A347ZWH4"/>
<dbReference type="GO" id="GO:0045437">
    <property type="term" value="F:uridine nucleosidase activity"/>
    <property type="evidence" value="ECO:0007669"/>
    <property type="project" value="UniProtKB-ARBA"/>
</dbReference>
<evidence type="ECO:0000313" key="5">
    <source>
        <dbReference type="Proteomes" id="UP000256388"/>
    </source>
</evidence>
<dbReference type="EMBL" id="QUMS01000005">
    <property type="protein sequence ID" value="REG05398.1"/>
    <property type="molecule type" value="Genomic_DNA"/>
</dbReference>
<reference evidence="4 5" key="1">
    <citation type="submission" date="2018-08" db="EMBL/GenBank/DDBJ databases">
        <title>Genomic Encyclopedia of Type Strains, Phase IV (KMG-IV): sequencing the most valuable type-strain genomes for metagenomic binning, comparative biology and taxonomic classification.</title>
        <authorList>
            <person name="Goeker M."/>
        </authorList>
    </citation>
    <scope>NUCLEOTIDE SEQUENCE [LARGE SCALE GENOMIC DNA]</scope>
    <source>
        <strain evidence="4 5">DSM 23923</strain>
    </source>
</reference>
<protein>
    <submittedName>
        <fullName evidence="4">Purine nucleosidase/ribosylpyrimidine nucleosidase</fullName>
    </submittedName>
</protein>
<dbReference type="Gene3D" id="3.90.245.10">
    <property type="entry name" value="Ribonucleoside hydrolase-like"/>
    <property type="match status" value="1"/>
</dbReference>
<dbReference type="InterPro" id="IPR036452">
    <property type="entry name" value="Ribo_hydro-like"/>
</dbReference>
<keyword evidence="1" id="KW-0378">Hydrolase</keyword>
<name>A0A347ZWH4_9CHLR</name>
<dbReference type="PANTHER" id="PTHR12304:SF4">
    <property type="entry name" value="URIDINE NUCLEOSIDASE"/>
    <property type="match status" value="1"/>
</dbReference>
<organism evidence="4 5">
    <name type="scientific">Pelolinea submarina</name>
    <dbReference type="NCBI Taxonomy" id="913107"/>
    <lineage>
        <taxon>Bacteria</taxon>
        <taxon>Bacillati</taxon>
        <taxon>Chloroflexota</taxon>
        <taxon>Anaerolineae</taxon>
        <taxon>Anaerolineales</taxon>
        <taxon>Anaerolineaceae</taxon>
        <taxon>Pelolinea</taxon>
    </lineage>
</organism>
<keyword evidence="5" id="KW-1185">Reference proteome</keyword>
<dbReference type="PROSITE" id="PS01247">
    <property type="entry name" value="IUNH"/>
    <property type="match status" value="1"/>
</dbReference>
<sequence>MKQKVILDVDTGCDDAVAMLLAGHHADTELVAALPVHGNAPLKQTLDNTLRLLCAGKLEHVPVYAGADYPLVGPIIAGDGDQVIKLPFPEPTIKPQEKHAVNFLIDYYMSGEGKDTIYMPIGPLTNLGLALRIEPRLKQAIPQIVTMGGAYATGFAEFNIKADPEAAFIVYTSGIPIKMIGLEVTDAAKVMRKDVDSIRTIQTPWAVAAADIMDIVVDIHTKHFGREGGIIFDACAVAAVIEPSVVKTERMQIDIELTGTYTRGATVAPHWNNPSKGNVDVGISIDRERFIEIMREGLV</sequence>
<accession>A0A347ZWH4</accession>
<keyword evidence="2" id="KW-0326">Glycosidase</keyword>
<dbReference type="OrthoDB" id="9797882at2"/>
<dbReference type="InterPro" id="IPR001910">
    <property type="entry name" value="Inosine/uridine_hydrolase_dom"/>
</dbReference>
<dbReference type="InterPro" id="IPR015910">
    <property type="entry name" value="I/U_nuclsd_hydro_CS"/>
</dbReference>
<dbReference type="Pfam" id="PF01156">
    <property type="entry name" value="IU_nuc_hydro"/>
    <property type="match status" value="1"/>
</dbReference>
<dbReference type="Proteomes" id="UP000256388">
    <property type="component" value="Unassembled WGS sequence"/>
</dbReference>
<comment type="caution">
    <text evidence="4">The sequence shown here is derived from an EMBL/GenBank/DDBJ whole genome shotgun (WGS) entry which is preliminary data.</text>
</comment>
<dbReference type="RefSeq" id="WP_116226065.1">
    <property type="nucleotide sequence ID" value="NZ_AP018437.1"/>
</dbReference>
<feature type="domain" description="Inosine/uridine-preferring nucleoside hydrolase" evidence="3">
    <location>
        <begin position="5"/>
        <end position="292"/>
    </location>
</feature>
<dbReference type="PANTHER" id="PTHR12304">
    <property type="entry name" value="INOSINE-URIDINE PREFERRING NUCLEOSIDE HYDROLASE"/>
    <property type="match status" value="1"/>
</dbReference>
<gene>
    <name evidence="4" type="ORF">DFR64_2798</name>
</gene>
<dbReference type="SUPFAM" id="SSF53590">
    <property type="entry name" value="Nucleoside hydrolase"/>
    <property type="match status" value="1"/>
</dbReference>
<evidence type="ECO:0000256" key="2">
    <source>
        <dbReference type="ARBA" id="ARBA00023295"/>
    </source>
</evidence>
<dbReference type="GO" id="GO:0005829">
    <property type="term" value="C:cytosol"/>
    <property type="evidence" value="ECO:0007669"/>
    <property type="project" value="TreeGrafter"/>
</dbReference>
<evidence type="ECO:0000259" key="3">
    <source>
        <dbReference type="Pfam" id="PF01156"/>
    </source>
</evidence>
<proteinExistence type="predicted"/>
<dbReference type="GO" id="GO:0008477">
    <property type="term" value="F:purine nucleosidase activity"/>
    <property type="evidence" value="ECO:0007669"/>
    <property type="project" value="TreeGrafter"/>
</dbReference>
<dbReference type="GO" id="GO:0006152">
    <property type="term" value="P:purine nucleoside catabolic process"/>
    <property type="evidence" value="ECO:0007669"/>
    <property type="project" value="TreeGrafter"/>
</dbReference>